<dbReference type="SUPFAM" id="SSF56037">
    <property type="entry name" value="PheT/TilS domain"/>
    <property type="match status" value="1"/>
</dbReference>
<dbReference type="AlphaFoldDB" id="A0A418JHU8"/>
<evidence type="ECO:0000313" key="11">
    <source>
        <dbReference type="Proteomes" id="UP000285625"/>
    </source>
</evidence>
<comment type="function">
    <text evidence="8">Ligates lysine onto the cytidine present at position 34 of the AUA codon-specific tRNA(Ile) that contains the anticodon CAU, in an ATP-dependent manner. Cytidine is converted to lysidine, thus changing the amino acid specificity of the tRNA from methionine to isoleucine.</text>
</comment>
<reference evidence="10 11" key="1">
    <citation type="journal article" date="2016" name="Front. Microbiol.">
        <title>Comprehensive Phylogenetic Analysis of Bovine Non-aureus Staphylococci Species Based on Whole-Genome Sequencing.</title>
        <authorList>
            <person name="Naushad S."/>
            <person name="Barkema H.W."/>
            <person name="Luby C."/>
            <person name="Condas L.A."/>
            <person name="Nobrega D.B."/>
            <person name="Carson D.A."/>
            <person name="De Buck J."/>
        </authorList>
    </citation>
    <scope>NUCLEOTIDE SEQUENCE [LARGE SCALE GENOMIC DNA]</scope>
    <source>
        <strain evidence="10 11">SNUC 5959</strain>
    </source>
</reference>
<dbReference type="EC" id="6.3.4.19" evidence="8"/>
<evidence type="ECO:0000256" key="6">
    <source>
        <dbReference type="ARBA" id="ARBA00022840"/>
    </source>
</evidence>
<accession>A0A418JHU8</accession>
<dbReference type="InterPro" id="IPR011063">
    <property type="entry name" value="TilS/TtcA_N"/>
</dbReference>
<dbReference type="GO" id="GO:0006400">
    <property type="term" value="P:tRNA modification"/>
    <property type="evidence" value="ECO:0007669"/>
    <property type="project" value="UniProtKB-UniRule"/>
</dbReference>
<keyword evidence="6" id="KW-0067">ATP-binding</keyword>
<evidence type="ECO:0000256" key="7">
    <source>
        <dbReference type="ARBA" id="ARBA00048539"/>
    </source>
</evidence>
<evidence type="ECO:0000256" key="8">
    <source>
        <dbReference type="HAMAP-Rule" id="MF_01161"/>
    </source>
</evidence>
<name>A0A418JHU8_STAHY</name>
<comment type="similarity">
    <text evidence="8">Belongs to the tRNA(Ile)-lysidine synthase family.</text>
</comment>
<dbReference type="Proteomes" id="UP000285625">
    <property type="component" value="Unassembled WGS sequence"/>
</dbReference>
<dbReference type="RefSeq" id="WP_119635646.1">
    <property type="nucleotide sequence ID" value="NZ_QXVO01000026.1"/>
</dbReference>
<dbReference type="NCBIfam" id="TIGR02432">
    <property type="entry name" value="lysidine_TilS_N"/>
    <property type="match status" value="1"/>
</dbReference>
<keyword evidence="3 8" id="KW-0436">Ligase</keyword>
<dbReference type="InterPro" id="IPR012094">
    <property type="entry name" value="tRNA_Ile_lys_synt"/>
</dbReference>
<dbReference type="InterPro" id="IPR012795">
    <property type="entry name" value="tRNA_Ile_lys_synt_N"/>
</dbReference>
<dbReference type="Pfam" id="PF11734">
    <property type="entry name" value="TilS_C"/>
    <property type="match status" value="1"/>
</dbReference>
<evidence type="ECO:0000256" key="5">
    <source>
        <dbReference type="ARBA" id="ARBA00022741"/>
    </source>
</evidence>
<dbReference type="SMART" id="SM00977">
    <property type="entry name" value="TilS_C"/>
    <property type="match status" value="1"/>
</dbReference>
<comment type="caution">
    <text evidence="10">The sequence shown here is derived from an EMBL/GenBank/DDBJ whole genome shotgun (WGS) entry which is preliminary data.</text>
</comment>
<comment type="subcellular location">
    <subcellularLocation>
        <location evidence="1 8">Cytoplasm</location>
    </subcellularLocation>
</comment>
<dbReference type="HAMAP" id="MF_01161">
    <property type="entry name" value="tRNA_Ile_lys_synt"/>
    <property type="match status" value="1"/>
</dbReference>
<gene>
    <name evidence="8 10" type="primary">tilS</name>
    <name evidence="10" type="ORF">BUZ57_08745</name>
</gene>
<comment type="caution">
    <text evidence="8">Lacks conserved residue(s) required for the propagation of feature annotation.</text>
</comment>
<feature type="domain" description="Lysidine-tRNA(Ile) synthetase C-terminal" evidence="9">
    <location>
        <begin position="350"/>
        <end position="416"/>
    </location>
</feature>
<dbReference type="CDD" id="cd01992">
    <property type="entry name" value="TilS_N"/>
    <property type="match status" value="1"/>
</dbReference>
<dbReference type="STRING" id="1284.SHYC_11200"/>
<dbReference type="GO" id="GO:0005524">
    <property type="term" value="F:ATP binding"/>
    <property type="evidence" value="ECO:0007669"/>
    <property type="project" value="UniProtKB-KW"/>
</dbReference>
<protein>
    <recommendedName>
        <fullName evidence="8">tRNA(Ile)-lysidine synthase</fullName>
        <ecNumber evidence="8">6.3.4.19</ecNumber>
    </recommendedName>
    <alternativeName>
        <fullName evidence="8">tRNA(Ile)-2-lysyl-cytidine synthase</fullName>
    </alternativeName>
    <alternativeName>
        <fullName evidence="8">tRNA(Ile)-lysidine synthetase</fullName>
    </alternativeName>
</protein>
<dbReference type="Pfam" id="PF01171">
    <property type="entry name" value="ATP_bind_3"/>
    <property type="match status" value="1"/>
</dbReference>
<dbReference type="NCBIfam" id="TIGR02433">
    <property type="entry name" value="lysidine_TilS_C"/>
    <property type="match status" value="1"/>
</dbReference>
<dbReference type="InterPro" id="IPR012796">
    <property type="entry name" value="Lysidine-tRNA-synth_C"/>
</dbReference>
<evidence type="ECO:0000259" key="9">
    <source>
        <dbReference type="SMART" id="SM00977"/>
    </source>
</evidence>
<dbReference type="GO" id="GO:0005737">
    <property type="term" value="C:cytoplasm"/>
    <property type="evidence" value="ECO:0007669"/>
    <property type="project" value="UniProtKB-SubCell"/>
</dbReference>
<comment type="catalytic activity">
    <reaction evidence="7 8">
        <text>cytidine(34) in tRNA(Ile2) + L-lysine + ATP = lysidine(34) in tRNA(Ile2) + AMP + diphosphate + H(+)</text>
        <dbReference type="Rhea" id="RHEA:43744"/>
        <dbReference type="Rhea" id="RHEA-COMP:10625"/>
        <dbReference type="Rhea" id="RHEA-COMP:10670"/>
        <dbReference type="ChEBI" id="CHEBI:15378"/>
        <dbReference type="ChEBI" id="CHEBI:30616"/>
        <dbReference type="ChEBI" id="CHEBI:32551"/>
        <dbReference type="ChEBI" id="CHEBI:33019"/>
        <dbReference type="ChEBI" id="CHEBI:82748"/>
        <dbReference type="ChEBI" id="CHEBI:83665"/>
        <dbReference type="ChEBI" id="CHEBI:456215"/>
        <dbReference type="EC" id="6.3.4.19"/>
    </reaction>
</comment>
<evidence type="ECO:0000256" key="4">
    <source>
        <dbReference type="ARBA" id="ARBA00022694"/>
    </source>
</evidence>
<keyword evidence="2 8" id="KW-0963">Cytoplasm</keyword>
<evidence type="ECO:0000256" key="3">
    <source>
        <dbReference type="ARBA" id="ARBA00022598"/>
    </source>
</evidence>
<dbReference type="EMBL" id="QXVO01000026">
    <property type="protein sequence ID" value="RIO44797.1"/>
    <property type="molecule type" value="Genomic_DNA"/>
</dbReference>
<evidence type="ECO:0000256" key="2">
    <source>
        <dbReference type="ARBA" id="ARBA00022490"/>
    </source>
</evidence>
<evidence type="ECO:0000313" key="10">
    <source>
        <dbReference type="EMBL" id="RIO44797.1"/>
    </source>
</evidence>
<dbReference type="PANTHER" id="PTHR43033">
    <property type="entry name" value="TRNA(ILE)-LYSIDINE SYNTHASE-RELATED"/>
    <property type="match status" value="1"/>
</dbReference>
<keyword evidence="4 8" id="KW-0819">tRNA processing</keyword>
<sequence length="426" mass="49880">MKVNWKPYDHIVIAVSTGIDSMVLLHRLLHQYQTTYKQLTVLHVHHGLRHASDKEEDFIKKYCEQHGVSIYVHRLHLQSVVEQGRSIQNDARIARYLWFEEMMHQLDADVLMTAHHFDDLVETVFYRIFTGKVYRSALGMQACEQRQGYRLVRPLLEDTKDDIALYQSTHHVPYFEDDSNQDTKYVRNAIRQDILPRIDAHDHFKSTHLKKLYDMHLASIQLIEQMADDYISIHVKETPQHCEMSLMSFNKCPEHVRMMVLDKLIQKWEAVVPISDTQYQQWFKQITQPVAQIELYATNTWQINKVYDKLSITTVRQKAPSMTQIKTPGVHHFGEYCITVKSLQQLQGPLQIRLRQNGDRVAIQPYGHKKVSRLMIDAKVPQQMREHMPVVEDASGCILAVGTLYRHNNVKQIITIAYLGDENDEK</sequence>
<evidence type="ECO:0000256" key="1">
    <source>
        <dbReference type="ARBA" id="ARBA00004496"/>
    </source>
</evidence>
<keyword evidence="5" id="KW-0547">Nucleotide-binding</keyword>
<dbReference type="Gene3D" id="3.40.50.620">
    <property type="entry name" value="HUPs"/>
    <property type="match status" value="1"/>
</dbReference>
<organism evidence="10 11">
    <name type="scientific">Staphylococcus hyicus</name>
    <dbReference type="NCBI Taxonomy" id="1284"/>
    <lineage>
        <taxon>Bacteria</taxon>
        <taxon>Bacillati</taxon>
        <taxon>Bacillota</taxon>
        <taxon>Bacilli</taxon>
        <taxon>Bacillales</taxon>
        <taxon>Staphylococcaceae</taxon>
        <taxon>Staphylococcus</taxon>
    </lineage>
</organism>
<dbReference type="PANTHER" id="PTHR43033:SF1">
    <property type="entry name" value="TRNA(ILE)-LYSIDINE SYNTHASE-RELATED"/>
    <property type="match status" value="1"/>
</dbReference>
<proteinExistence type="inferred from homology"/>
<dbReference type="GO" id="GO:0032267">
    <property type="term" value="F:tRNA(Ile)-lysidine synthase activity"/>
    <property type="evidence" value="ECO:0007669"/>
    <property type="project" value="UniProtKB-EC"/>
</dbReference>
<dbReference type="InterPro" id="IPR014729">
    <property type="entry name" value="Rossmann-like_a/b/a_fold"/>
</dbReference>
<dbReference type="SUPFAM" id="SSF52402">
    <property type="entry name" value="Adenine nucleotide alpha hydrolases-like"/>
    <property type="match status" value="1"/>
</dbReference>